<evidence type="ECO:0000256" key="1">
    <source>
        <dbReference type="ARBA" id="ARBA00004123"/>
    </source>
</evidence>
<evidence type="ECO:0000256" key="5">
    <source>
        <dbReference type="PROSITE-ProRule" id="PRU00108"/>
    </source>
</evidence>
<evidence type="ECO:0000256" key="2">
    <source>
        <dbReference type="ARBA" id="ARBA00023125"/>
    </source>
</evidence>
<evidence type="ECO:0000259" key="7">
    <source>
        <dbReference type="PROSITE" id="PS50071"/>
    </source>
</evidence>
<dbReference type="EMBL" id="CALNXI010000019">
    <property type="protein sequence ID" value="CAH3015137.1"/>
    <property type="molecule type" value="Genomic_DNA"/>
</dbReference>
<dbReference type="PROSITE" id="PS50071">
    <property type="entry name" value="HOMEOBOX_2"/>
    <property type="match status" value="1"/>
</dbReference>
<feature type="DNA-binding region" description="Homeobox" evidence="5">
    <location>
        <begin position="144"/>
        <end position="203"/>
    </location>
</feature>
<evidence type="ECO:0000256" key="3">
    <source>
        <dbReference type="ARBA" id="ARBA00023155"/>
    </source>
</evidence>
<comment type="caution">
    <text evidence="8">The sequence shown here is derived from an EMBL/GenBank/DDBJ whole genome shotgun (WGS) entry which is preliminary data.</text>
</comment>
<dbReference type="PROSITE" id="PS00027">
    <property type="entry name" value="HOMEOBOX_1"/>
    <property type="match status" value="1"/>
</dbReference>
<gene>
    <name evidence="8" type="ORF">PEVE_00012242</name>
</gene>
<evidence type="ECO:0000313" key="8">
    <source>
        <dbReference type="EMBL" id="CAH3015137.1"/>
    </source>
</evidence>
<proteinExistence type="predicted"/>
<comment type="subcellular location">
    <subcellularLocation>
        <location evidence="1 5 6">Nucleus</location>
    </subcellularLocation>
</comment>
<dbReference type="PRINTS" id="PR00024">
    <property type="entry name" value="HOMEOBOX"/>
</dbReference>
<evidence type="ECO:0000313" key="9">
    <source>
        <dbReference type="Proteomes" id="UP001159427"/>
    </source>
</evidence>
<dbReference type="InterPro" id="IPR050848">
    <property type="entry name" value="Homeobox_TF"/>
</dbReference>
<keyword evidence="3 5" id="KW-0371">Homeobox</keyword>
<dbReference type="Gene3D" id="1.10.10.60">
    <property type="entry name" value="Homeodomain-like"/>
    <property type="match status" value="1"/>
</dbReference>
<accession>A0ABN8LDJ7</accession>
<keyword evidence="2 5" id="KW-0238">DNA-binding</keyword>
<feature type="non-terminal residue" evidence="8">
    <location>
        <position position="336"/>
    </location>
</feature>
<dbReference type="InterPro" id="IPR009057">
    <property type="entry name" value="Homeodomain-like_sf"/>
</dbReference>
<dbReference type="SUPFAM" id="SSF46689">
    <property type="entry name" value="Homeodomain-like"/>
    <property type="match status" value="1"/>
</dbReference>
<sequence>VPDAVHPSKCSNMEFMKRVACQRSLSTSTFSIKNILNLEDESNMIEPLPPLQPANDCEAAALYSIPSSVVATHVPYNPSPFLNPCSSFGLQQYTLPSTWMNSGTEMGNPRWTTSAGLMMTQFPSGNLLHCTYLHCRKRRKLSTKKKKRPLFSQHQVETMEKQFTKHRYITEDKRAELSAELSLTETQVKTWFQNRRTKWRKELRDKVETTVSQTRKKLRGTMSASGTYPGFELPLGTASLPRRETHDGVRNLLTSLTCKVCTDVEVEPQLQPLDNERFTLRSAVTSPEARLDFKAGDFWSRGVTAFFDVRVTRVNSKCNQQEELKKRKYQQRVLYV</sequence>
<protein>
    <recommendedName>
        <fullName evidence="7">Homeobox domain-containing protein</fullName>
    </recommendedName>
</protein>
<feature type="domain" description="Homeobox" evidence="7">
    <location>
        <begin position="142"/>
        <end position="202"/>
    </location>
</feature>
<dbReference type="SMART" id="SM00389">
    <property type="entry name" value="HOX"/>
    <property type="match status" value="1"/>
</dbReference>
<name>A0ABN8LDJ7_9CNID</name>
<dbReference type="InterPro" id="IPR017970">
    <property type="entry name" value="Homeobox_CS"/>
</dbReference>
<reference evidence="8 9" key="1">
    <citation type="submission" date="2022-05" db="EMBL/GenBank/DDBJ databases">
        <authorList>
            <consortium name="Genoscope - CEA"/>
            <person name="William W."/>
        </authorList>
    </citation>
    <scope>NUCLEOTIDE SEQUENCE [LARGE SCALE GENOMIC DNA]</scope>
</reference>
<dbReference type="Proteomes" id="UP001159427">
    <property type="component" value="Unassembled WGS sequence"/>
</dbReference>
<dbReference type="PANTHER" id="PTHR24333">
    <property type="entry name" value="HOMEO BOX HB9 LIKE A-RELATED"/>
    <property type="match status" value="1"/>
</dbReference>
<dbReference type="CDD" id="cd00086">
    <property type="entry name" value="homeodomain"/>
    <property type="match status" value="1"/>
</dbReference>
<evidence type="ECO:0000256" key="4">
    <source>
        <dbReference type="ARBA" id="ARBA00023242"/>
    </source>
</evidence>
<dbReference type="InterPro" id="IPR001356">
    <property type="entry name" value="HD"/>
</dbReference>
<dbReference type="PANTHER" id="PTHR24333:SF5">
    <property type="entry name" value="VENT HOMEOBOX"/>
    <property type="match status" value="1"/>
</dbReference>
<dbReference type="InterPro" id="IPR020479">
    <property type="entry name" value="HD_metazoa"/>
</dbReference>
<evidence type="ECO:0000256" key="6">
    <source>
        <dbReference type="RuleBase" id="RU000682"/>
    </source>
</evidence>
<feature type="non-terminal residue" evidence="8">
    <location>
        <position position="1"/>
    </location>
</feature>
<keyword evidence="4 5" id="KW-0539">Nucleus</keyword>
<organism evidence="8 9">
    <name type="scientific">Porites evermanni</name>
    <dbReference type="NCBI Taxonomy" id="104178"/>
    <lineage>
        <taxon>Eukaryota</taxon>
        <taxon>Metazoa</taxon>
        <taxon>Cnidaria</taxon>
        <taxon>Anthozoa</taxon>
        <taxon>Hexacorallia</taxon>
        <taxon>Scleractinia</taxon>
        <taxon>Fungiina</taxon>
        <taxon>Poritidae</taxon>
        <taxon>Porites</taxon>
    </lineage>
</organism>
<keyword evidence="9" id="KW-1185">Reference proteome</keyword>
<dbReference type="Pfam" id="PF00046">
    <property type="entry name" value="Homeodomain"/>
    <property type="match status" value="1"/>
</dbReference>